<dbReference type="PANTHER" id="PTHR31157:SF1">
    <property type="entry name" value="SCP DOMAIN-CONTAINING PROTEIN"/>
    <property type="match status" value="1"/>
</dbReference>
<sequence>MSLVERMLLCGTVVVPLALCCVGPPLQAAQRSSPEQRILELTNAERARVGCPAVRLNASLNEAAAEHSADMARQDFFAHTGSDGSDATSRVRSAGFPGNYIGENIAAGHETADAAFRGWMETSAHRHNILDCAFTDLGIGHARAADSDFHHYWTQELARP</sequence>
<name>A0A840Q3S5_9PSEU</name>
<dbReference type="RefSeq" id="WP_246470698.1">
    <property type="nucleotide sequence ID" value="NZ_JACHIW010000001.1"/>
</dbReference>
<keyword evidence="3" id="KW-1185">Reference proteome</keyword>
<dbReference type="InterPro" id="IPR035940">
    <property type="entry name" value="CAP_sf"/>
</dbReference>
<gene>
    <name evidence="2" type="ORF">BJ970_000922</name>
</gene>
<evidence type="ECO:0000259" key="1">
    <source>
        <dbReference type="Pfam" id="PF00188"/>
    </source>
</evidence>
<reference evidence="2 3" key="1">
    <citation type="submission" date="2020-08" db="EMBL/GenBank/DDBJ databases">
        <title>Sequencing the genomes of 1000 actinobacteria strains.</title>
        <authorList>
            <person name="Klenk H.-P."/>
        </authorList>
    </citation>
    <scope>NUCLEOTIDE SEQUENCE [LARGE SCALE GENOMIC DNA]</scope>
    <source>
        <strain evidence="2 3">DSM 45584</strain>
    </source>
</reference>
<dbReference type="Proteomes" id="UP000584374">
    <property type="component" value="Unassembled WGS sequence"/>
</dbReference>
<evidence type="ECO:0000313" key="3">
    <source>
        <dbReference type="Proteomes" id="UP000584374"/>
    </source>
</evidence>
<dbReference type="SUPFAM" id="SSF55797">
    <property type="entry name" value="PR-1-like"/>
    <property type="match status" value="1"/>
</dbReference>
<accession>A0A840Q3S5</accession>
<comment type="caution">
    <text evidence="2">The sequence shown here is derived from an EMBL/GenBank/DDBJ whole genome shotgun (WGS) entry which is preliminary data.</text>
</comment>
<evidence type="ECO:0000313" key="2">
    <source>
        <dbReference type="EMBL" id="MBB5153388.1"/>
    </source>
</evidence>
<dbReference type="EMBL" id="JACHIW010000001">
    <property type="protein sequence ID" value="MBB5153388.1"/>
    <property type="molecule type" value="Genomic_DNA"/>
</dbReference>
<feature type="domain" description="SCP" evidence="1">
    <location>
        <begin position="39"/>
        <end position="156"/>
    </location>
</feature>
<dbReference type="AlphaFoldDB" id="A0A840Q3S5"/>
<dbReference type="Pfam" id="PF00188">
    <property type="entry name" value="CAP"/>
    <property type="match status" value="1"/>
</dbReference>
<protein>
    <submittedName>
        <fullName evidence="2">Uncharacterized protein YkwD</fullName>
    </submittedName>
</protein>
<organism evidence="2 3">
    <name type="scientific">Saccharopolyspora phatthalungensis</name>
    <dbReference type="NCBI Taxonomy" id="664693"/>
    <lineage>
        <taxon>Bacteria</taxon>
        <taxon>Bacillati</taxon>
        <taxon>Actinomycetota</taxon>
        <taxon>Actinomycetes</taxon>
        <taxon>Pseudonocardiales</taxon>
        <taxon>Pseudonocardiaceae</taxon>
        <taxon>Saccharopolyspora</taxon>
    </lineage>
</organism>
<dbReference type="InterPro" id="IPR014044">
    <property type="entry name" value="CAP_dom"/>
</dbReference>
<dbReference type="PANTHER" id="PTHR31157">
    <property type="entry name" value="SCP DOMAIN-CONTAINING PROTEIN"/>
    <property type="match status" value="1"/>
</dbReference>
<dbReference type="CDD" id="cd05379">
    <property type="entry name" value="CAP_bacterial"/>
    <property type="match status" value="1"/>
</dbReference>
<proteinExistence type="predicted"/>
<dbReference type="Gene3D" id="3.40.33.10">
    <property type="entry name" value="CAP"/>
    <property type="match status" value="1"/>
</dbReference>